<dbReference type="EMBL" id="QWIU01000002">
    <property type="protein sequence ID" value="RNA63895.1"/>
    <property type="molecule type" value="Genomic_DNA"/>
</dbReference>
<dbReference type="AlphaFoldDB" id="A0A3M7TKA0"/>
<dbReference type="OrthoDB" id="709829at2"/>
<feature type="domain" description="Cyclic-phosphate processing Receiver" evidence="1">
    <location>
        <begin position="2"/>
        <end position="82"/>
    </location>
</feature>
<evidence type="ECO:0000259" key="1">
    <source>
        <dbReference type="Pfam" id="PF20274"/>
    </source>
</evidence>
<organism evidence="2 3">
    <name type="scientific">Chryseobacterium nematophagum</name>
    <dbReference type="NCBI Taxonomy" id="2305228"/>
    <lineage>
        <taxon>Bacteria</taxon>
        <taxon>Pseudomonadati</taxon>
        <taxon>Bacteroidota</taxon>
        <taxon>Flavobacteriia</taxon>
        <taxon>Flavobacteriales</taxon>
        <taxon>Weeksellaceae</taxon>
        <taxon>Chryseobacterium group</taxon>
        <taxon>Chryseobacterium</taxon>
    </lineage>
</organism>
<dbReference type="Proteomes" id="UP000278775">
    <property type="component" value="Unassembled WGS sequence"/>
</dbReference>
<protein>
    <recommendedName>
        <fullName evidence="1">Cyclic-phosphate processing Receiver domain-containing protein</fullName>
    </recommendedName>
</protein>
<name>A0A3M7TKA0_9FLAO</name>
<sequence>MVRSYDQFVDRILEKGLPEMISFDHDLGGMNDPIGNSFSEKTGYDCAKWLIEYSLDYELRLPDFYCHSMNPIGKENIIALLTNFRSH</sequence>
<evidence type="ECO:0000313" key="2">
    <source>
        <dbReference type="EMBL" id="RNA63895.1"/>
    </source>
</evidence>
<dbReference type="Pfam" id="PF20274">
    <property type="entry name" value="cREC_REC"/>
    <property type="match status" value="1"/>
</dbReference>
<comment type="caution">
    <text evidence="2">The sequence shown here is derived from an EMBL/GenBank/DDBJ whole genome shotgun (WGS) entry which is preliminary data.</text>
</comment>
<dbReference type="InterPro" id="IPR046909">
    <property type="entry name" value="cREC_REC"/>
</dbReference>
<proteinExistence type="predicted"/>
<accession>A0A3M7TKA0</accession>
<evidence type="ECO:0000313" key="3">
    <source>
        <dbReference type="Proteomes" id="UP000278775"/>
    </source>
</evidence>
<gene>
    <name evidence="2" type="ORF">D1631_15915</name>
</gene>
<reference evidence="2 3" key="1">
    <citation type="submission" date="2018-08" db="EMBL/GenBank/DDBJ databases">
        <title>Chryseobacterium nematophagum: a novel matrix digesting pathogen of nematodes.</title>
        <authorList>
            <person name="Page A."/>
            <person name="Roberts M."/>
            <person name="Felix M.-A."/>
            <person name="Weir W."/>
        </authorList>
    </citation>
    <scope>NUCLEOTIDE SEQUENCE [LARGE SCALE GENOMIC DNA]</scope>
    <source>
        <strain evidence="2 3">JUb129</strain>
    </source>
</reference>